<dbReference type="AlphaFoldDB" id="A0ABD1D2A1"/>
<evidence type="ECO:0000313" key="1">
    <source>
        <dbReference type="EMBL" id="KAL1390294.1"/>
    </source>
</evidence>
<keyword evidence="2" id="KW-1185">Reference proteome</keyword>
<dbReference type="Proteomes" id="UP001562425">
    <property type="component" value="Unassembled WGS sequence"/>
</dbReference>
<name>A0ABD1D2A1_CULPP</name>
<organism evidence="1 2">
    <name type="scientific">Culex pipiens pipiens</name>
    <name type="common">Northern house mosquito</name>
    <dbReference type="NCBI Taxonomy" id="38569"/>
    <lineage>
        <taxon>Eukaryota</taxon>
        <taxon>Metazoa</taxon>
        <taxon>Ecdysozoa</taxon>
        <taxon>Arthropoda</taxon>
        <taxon>Hexapoda</taxon>
        <taxon>Insecta</taxon>
        <taxon>Pterygota</taxon>
        <taxon>Neoptera</taxon>
        <taxon>Endopterygota</taxon>
        <taxon>Diptera</taxon>
        <taxon>Nematocera</taxon>
        <taxon>Culicoidea</taxon>
        <taxon>Culicidae</taxon>
        <taxon>Culicinae</taxon>
        <taxon>Culicini</taxon>
        <taxon>Culex</taxon>
        <taxon>Culex</taxon>
    </lineage>
</organism>
<evidence type="ECO:0000313" key="2">
    <source>
        <dbReference type="Proteomes" id="UP001562425"/>
    </source>
</evidence>
<reference evidence="1 2" key="1">
    <citation type="submission" date="2024-05" db="EMBL/GenBank/DDBJ databases">
        <title>Culex pipiens pipiens assembly and annotation.</title>
        <authorList>
            <person name="Alout H."/>
            <person name="Durand T."/>
        </authorList>
    </citation>
    <scope>NUCLEOTIDE SEQUENCE [LARGE SCALE GENOMIC DNA]</scope>
    <source>
        <strain evidence="1">HA-2024</strain>
        <tissue evidence="1">Whole body</tissue>
    </source>
</reference>
<feature type="non-terminal residue" evidence="1">
    <location>
        <position position="40"/>
    </location>
</feature>
<protein>
    <submittedName>
        <fullName evidence="1">Uncharacterized protein</fullName>
    </submittedName>
</protein>
<dbReference type="EMBL" id="JBEHCU010007936">
    <property type="protein sequence ID" value="KAL1390294.1"/>
    <property type="molecule type" value="Genomic_DNA"/>
</dbReference>
<gene>
    <name evidence="1" type="ORF">pipiens_000376</name>
</gene>
<comment type="caution">
    <text evidence="1">The sequence shown here is derived from an EMBL/GenBank/DDBJ whole genome shotgun (WGS) entry which is preliminary data.</text>
</comment>
<accession>A0ABD1D2A1</accession>
<proteinExistence type="predicted"/>
<sequence length="40" mass="4538">MMTTWDSVSLNEGFLRGNIAGWLLPVALAFYPQTKIVHFL</sequence>